<gene>
    <name evidence="1" type="ORF">Amon02_001226000</name>
</gene>
<reference evidence="1" key="1">
    <citation type="submission" date="2023-04" db="EMBL/GenBank/DDBJ databases">
        <title>Ambrosiozyma monospora NBRC 10751.</title>
        <authorList>
            <person name="Ichikawa N."/>
            <person name="Sato H."/>
            <person name="Tonouchi N."/>
        </authorList>
    </citation>
    <scope>NUCLEOTIDE SEQUENCE</scope>
    <source>
        <strain evidence="1">NBRC 10751</strain>
    </source>
</reference>
<organism evidence="1 2">
    <name type="scientific">Ambrosiozyma monospora</name>
    <name type="common">Yeast</name>
    <name type="synonym">Endomycopsis monosporus</name>
    <dbReference type="NCBI Taxonomy" id="43982"/>
    <lineage>
        <taxon>Eukaryota</taxon>
        <taxon>Fungi</taxon>
        <taxon>Dikarya</taxon>
        <taxon>Ascomycota</taxon>
        <taxon>Saccharomycotina</taxon>
        <taxon>Pichiomycetes</taxon>
        <taxon>Pichiales</taxon>
        <taxon>Pichiaceae</taxon>
        <taxon>Ambrosiozyma</taxon>
    </lineage>
</organism>
<proteinExistence type="predicted"/>
<protein>
    <submittedName>
        <fullName evidence="1">Unnamed protein product</fullName>
    </submittedName>
</protein>
<sequence>MLSDALPTSYEVGVEAARVQEGDRVAIIGCGPVGLSALLTVLPSKPSQVVCLDMNPFRLETAKKLGATHTLNIADVGFGGKIMGIISSNPERKPGFDVVIECAGRPESVALAQKFISVGGRISIVSSGLKETPINLFEVQRRKVTISSGFLDGHSTSHLIDLVAKGELDPAPLVSHKFKLSEVEKAYEVFSNPIENKTLKVLLVNNDE</sequence>
<keyword evidence="2" id="KW-1185">Reference proteome</keyword>
<dbReference type="EMBL" id="BSXS01014278">
    <property type="protein sequence ID" value="GMF05221.1"/>
    <property type="molecule type" value="Genomic_DNA"/>
</dbReference>
<dbReference type="Proteomes" id="UP001165064">
    <property type="component" value="Unassembled WGS sequence"/>
</dbReference>
<evidence type="ECO:0000313" key="1">
    <source>
        <dbReference type="EMBL" id="GMF05221.1"/>
    </source>
</evidence>
<evidence type="ECO:0000313" key="2">
    <source>
        <dbReference type="Proteomes" id="UP001165064"/>
    </source>
</evidence>
<comment type="caution">
    <text evidence="1">The sequence shown here is derived from an EMBL/GenBank/DDBJ whole genome shotgun (WGS) entry which is preliminary data.</text>
</comment>
<name>A0ACB5U9Z7_AMBMO</name>
<accession>A0ACB5U9Z7</accession>